<comment type="caution">
    <text evidence="1">The sequence shown here is derived from an EMBL/GenBank/DDBJ whole genome shotgun (WGS) entry which is preliminary data.</text>
</comment>
<dbReference type="RefSeq" id="WP_184757058.1">
    <property type="nucleotide sequence ID" value="NZ_BAABEK010000004.1"/>
</dbReference>
<name>A0A7W7RZ59_9ACTN</name>
<dbReference type="Proteomes" id="UP000534286">
    <property type="component" value="Unassembled WGS sequence"/>
</dbReference>
<proteinExistence type="predicted"/>
<reference evidence="1 2" key="1">
    <citation type="submission" date="2020-08" db="EMBL/GenBank/DDBJ databases">
        <title>Sequencing the genomes of 1000 actinobacteria strains.</title>
        <authorList>
            <person name="Klenk H.-P."/>
        </authorList>
    </citation>
    <scope>NUCLEOTIDE SEQUENCE [LARGE SCALE GENOMIC DNA]</scope>
    <source>
        <strain evidence="1 2">DSM 43023</strain>
    </source>
</reference>
<protein>
    <submittedName>
        <fullName evidence="1">Uncharacterized protein</fullName>
    </submittedName>
</protein>
<evidence type="ECO:0000313" key="2">
    <source>
        <dbReference type="Proteomes" id="UP000534286"/>
    </source>
</evidence>
<keyword evidence="2" id="KW-1185">Reference proteome</keyword>
<gene>
    <name evidence="1" type="ORF">FHR32_005307</name>
</gene>
<sequence length="88" mass="9773">MELFPEESQWELLTGAGLREDFQAVWIEGDDIDAIAAELKIDPTTTLECAPATALRWSDADARTPPSGWASTRPAGRSLWWSPVRRST</sequence>
<accession>A0A7W7RZ59</accession>
<dbReference type="EMBL" id="JACHJU010000002">
    <property type="protein sequence ID" value="MBB4940930.1"/>
    <property type="molecule type" value="Genomic_DNA"/>
</dbReference>
<dbReference type="AlphaFoldDB" id="A0A7W7RZ59"/>
<organism evidence="1 2">
    <name type="scientific">Streptosporangium album</name>
    <dbReference type="NCBI Taxonomy" id="47479"/>
    <lineage>
        <taxon>Bacteria</taxon>
        <taxon>Bacillati</taxon>
        <taxon>Actinomycetota</taxon>
        <taxon>Actinomycetes</taxon>
        <taxon>Streptosporangiales</taxon>
        <taxon>Streptosporangiaceae</taxon>
        <taxon>Streptosporangium</taxon>
    </lineage>
</organism>
<evidence type="ECO:0000313" key="1">
    <source>
        <dbReference type="EMBL" id="MBB4940930.1"/>
    </source>
</evidence>